<accession>A0ABR0LEY2</accession>
<protein>
    <submittedName>
        <fullName evidence="1">Uncharacterized protein</fullName>
    </submittedName>
</protein>
<comment type="caution">
    <text evidence="1">The sequence shown here is derived from an EMBL/GenBank/DDBJ whole genome shotgun (WGS) entry which is preliminary data.</text>
</comment>
<dbReference type="Proteomes" id="UP001308179">
    <property type="component" value="Unassembled WGS sequence"/>
</dbReference>
<organism evidence="1 2">
    <name type="scientific">Rachicladosporium monterosium</name>
    <dbReference type="NCBI Taxonomy" id="1507873"/>
    <lineage>
        <taxon>Eukaryota</taxon>
        <taxon>Fungi</taxon>
        <taxon>Dikarya</taxon>
        <taxon>Ascomycota</taxon>
        <taxon>Pezizomycotina</taxon>
        <taxon>Dothideomycetes</taxon>
        <taxon>Dothideomycetidae</taxon>
        <taxon>Cladosporiales</taxon>
        <taxon>Cladosporiaceae</taxon>
        <taxon>Rachicladosporium</taxon>
    </lineage>
</organism>
<reference evidence="1 2" key="1">
    <citation type="submission" date="2023-08" db="EMBL/GenBank/DDBJ databases">
        <title>Black Yeasts Isolated from many extreme environments.</title>
        <authorList>
            <person name="Coleine C."/>
            <person name="Stajich J.E."/>
            <person name="Selbmann L."/>
        </authorList>
    </citation>
    <scope>NUCLEOTIDE SEQUENCE [LARGE SCALE GENOMIC DNA]</scope>
    <source>
        <strain evidence="1 2">CCFEE 5386</strain>
    </source>
</reference>
<name>A0ABR0LEY2_9PEZI</name>
<proteinExistence type="predicted"/>
<evidence type="ECO:0000313" key="2">
    <source>
        <dbReference type="Proteomes" id="UP001308179"/>
    </source>
</evidence>
<sequence>MAILTDLNEKIADINKGLGFKVTDYAIDLGMLPSIMTFSADMQRQQTRLLEFAYLIYQTGRKPVAFGIEKQRALESMQPSSELQLSVHATKAQYRVPIDQESDNAFNMLAHQAPTQQLRTQQLPIQQLPTERSVLLPPSDGPAAIGTEYSQLQLKEDSVSLALEPLCSAIE</sequence>
<evidence type="ECO:0000313" key="1">
    <source>
        <dbReference type="EMBL" id="KAK5147778.1"/>
    </source>
</evidence>
<dbReference type="EMBL" id="JAVRRR010000026">
    <property type="protein sequence ID" value="KAK5147778.1"/>
    <property type="molecule type" value="Genomic_DNA"/>
</dbReference>
<gene>
    <name evidence="1" type="ORF">LTR32_000837</name>
</gene>
<keyword evidence="2" id="KW-1185">Reference proteome</keyword>